<dbReference type="InterPro" id="IPR011009">
    <property type="entry name" value="Kinase-like_dom_sf"/>
</dbReference>
<keyword evidence="2" id="KW-1185">Reference proteome</keyword>
<accession>A0A559M7V0</accession>
<reference evidence="1 2" key="1">
    <citation type="submission" date="2018-05" db="EMBL/GenBank/DDBJ databases">
        <title>Genome sequencing and assembly of the regulated plant pathogen Lachnellula willkommii and related sister species for the development of diagnostic species identification markers.</title>
        <authorList>
            <person name="Giroux E."/>
            <person name="Bilodeau G."/>
        </authorList>
    </citation>
    <scope>NUCLEOTIDE SEQUENCE [LARGE SCALE GENOMIC DNA]</scope>
    <source>
        <strain evidence="1 2">CBS 172.35</strain>
    </source>
</reference>
<evidence type="ECO:0000313" key="2">
    <source>
        <dbReference type="Proteomes" id="UP000315522"/>
    </source>
</evidence>
<gene>
    <name evidence="1" type="ORF">LAWI1_G008646</name>
</gene>
<organism evidence="1 2">
    <name type="scientific">Lachnellula willkommii</name>
    <dbReference type="NCBI Taxonomy" id="215461"/>
    <lineage>
        <taxon>Eukaryota</taxon>
        <taxon>Fungi</taxon>
        <taxon>Dikarya</taxon>
        <taxon>Ascomycota</taxon>
        <taxon>Pezizomycotina</taxon>
        <taxon>Leotiomycetes</taxon>
        <taxon>Helotiales</taxon>
        <taxon>Lachnaceae</taxon>
        <taxon>Lachnellula</taxon>
    </lineage>
</organism>
<proteinExistence type="predicted"/>
<dbReference type="SUPFAM" id="SSF56112">
    <property type="entry name" value="Protein kinase-like (PK-like)"/>
    <property type="match status" value="1"/>
</dbReference>
<dbReference type="Proteomes" id="UP000315522">
    <property type="component" value="Unassembled WGS sequence"/>
</dbReference>
<name>A0A559M7V0_9HELO</name>
<dbReference type="EMBL" id="QGML01001450">
    <property type="protein sequence ID" value="TVY89017.1"/>
    <property type="molecule type" value="Genomic_DNA"/>
</dbReference>
<sequence length="281" mass="32334">MKIKYQSDSSATRPPPLMIKHQPSLGGQVIIESRVYTKVDINMHKLNISDRRMEQLADLLQTAKSSEFRTLPCLRWFHNRQESSYGQRFLIAHRVGEALLKWHTAGWVHQGIASKNVWFFYSQQDSICKIDYSEPYLFGFAFARQKETASSFQYVAEFEDNAYRHPDRQGSAGLPTMSHTKEHDLYAYGVFLLELGLWNLVTKFITEKDKQNAHKMKDRIVKIAERLGHSMGNDFKGASMTCLKGDFGHDKAESNLTKVFELKVLDPIHIDHHLDTPAVCL</sequence>
<evidence type="ECO:0000313" key="1">
    <source>
        <dbReference type="EMBL" id="TVY89017.1"/>
    </source>
</evidence>
<feature type="non-terminal residue" evidence="1">
    <location>
        <position position="281"/>
    </location>
</feature>
<dbReference type="PANTHER" id="PTHR37542:SF3">
    <property type="entry name" value="PRION-INHIBITION AND PROPAGATION HELO DOMAIN-CONTAINING PROTEIN"/>
    <property type="match status" value="1"/>
</dbReference>
<evidence type="ECO:0008006" key="3">
    <source>
        <dbReference type="Google" id="ProtNLM"/>
    </source>
</evidence>
<comment type="caution">
    <text evidence="1">The sequence shown here is derived from an EMBL/GenBank/DDBJ whole genome shotgun (WGS) entry which is preliminary data.</text>
</comment>
<dbReference type="AlphaFoldDB" id="A0A559M7V0"/>
<dbReference type="Gene3D" id="1.10.510.10">
    <property type="entry name" value="Transferase(Phosphotransferase) domain 1"/>
    <property type="match status" value="1"/>
</dbReference>
<dbReference type="PANTHER" id="PTHR37542">
    <property type="entry name" value="HELO DOMAIN-CONTAINING PROTEIN-RELATED"/>
    <property type="match status" value="1"/>
</dbReference>
<protein>
    <recommendedName>
        <fullName evidence="3">Protein kinase domain-containing protein</fullName>
    </recommendedName>
</protein>